<feature type="compositionally biased region" description="Low complexity" evidence="1">
    <location>
        <begin position="647"/>
        <end position="656"/>
    </location>
</feature>
<dbReference type="Proteomes" id="UP000008068">
    <property type="component" value="Unassembled WGS sequence"/>
</dbReference>
<dbReference type="STRING" id="135651.G0MFN5"/>
<proteinExistence type="predicted"/>
<feature type="compositionally biased region" description="Basic and acidic residues" evidence="1">
    <location>
        <begin position="575"/>
        <end position="596"/>
    </location>
</feature>
<dbReference type="EMBL" id="GL379792">
    <property type="protein sequence ID" value="EGT54437.1"/>
    <property type="molecule type" value="Genomic_DNA"/>
</dbReference>
<evidence type="ECO:0000256" key="1">
    <source>
        <dbReference type="SAM" id="MobiDB-lite"/>
    </source>
</evidence>
<organism evidence="3">
    <name type="scientific">Caenorhabditis brenneri</name>
    <name type="common">Nematode worm</name>
    <dbReference type="NCBI Taxonomy" id="135651"/>
    <lineage>
        <taxon>Eukaryota</taxon>
        <taxon>Metazoa</taxon>
        <taxon>Ecdysozoa</taxon>
        <taxon>Nematoda</taxon>
        <taxon>Chromadorea</taxon>
        <taxon>Rhabditida</taxon>
        <taxon>Rhabditina</taxon>
        <taxon>Rhabditomorpha</taxon>
        <taxon>Rhabditoidea</taxon>
        <taxon>Rhabditidae</taxon>
        <taxon>Peloderinae</taxon>
        <taxon>Caenorhabditis</taxon>
    </lineage>
</organism>
<dbReference type="FunCoup" id="G0MFN5">
    <property type="interactions" value="2308"/>
</dbReference>
<dbReference type="OrthoDB" id="5877257at2759"/>
<evidence type="ECO:0000313" key="3">
    <source>
        <dbReference type="Proteomes" id="UP000008068"/>
    </source>
</evidence>
<feature type="compositionally biased region" description="Polar residues" evidence="1">
    <location>
        <begin position="541"/>
        <end position="555"/>
    </location>
</feature>
<dbReference type="InParanoid" id="G0MFN5"/>
<accession>G0MFN5</accession>
<feature type="compositionally biased region" description="Pro residues" evidence="1">
    <location>
        <begin position="745"/>
        <end position="761"/>
    </location>
</feature>
<protein>
    <submittedName>
        <fullName evidence="2">Uncharacterized protein</fullName>
    </submittedName>
</protein>
<sequence>MSHSDDDYPELDVSTDGNENALTAADGYGEVVGAPPSSDVESDESAYHTPSSEENVIRQYEYNECDLYDSGSEEFDVEGYENEQLADLHIHDMSSYVDVGNEQESNAAHNFQEFEDSNKEIFQVLLPSAMIASIEHMTIGFEPSVINDCLKDVGYCLEVVAMMLLGAEKFATIPRAPVDWCHALKDANHLLFENGKFYPRVPESLRAHCTSLIEGASRLSQFEEKKKKEQETYKSEEFELRVLYTFNMIAELLNAVRDEQRQLKIGYSHLMNAYQAMVEGLKYHDIFKRYKGTLSLNDPKKLWNSQWFNEYTGRSSLMKFIHMARFSEIAVTNTNPRTYYFRADDDVPQRDVKLFIKKDFDEVREKWRSGNQANRNFGRNYGAGGQRGEGRGPSQQKKKTIEQDPNYKSARFNGLMDGVDDGSLEPSTSTRYNRERSPPRPIRNRSLSPRENRSPIPARSPSPFDEPTSQAQEQAARPSSPESQSDPPQRVALSDPFGGRPVQRREETNFGGSSDNQLTRDNYGRNRAGEVRRIDVHLIGETSSEGEITSDGSYSNEDEDTKQAKRERRLAVKKKKDEREMRRRKQHEENRNKPIEQTRFSVSQFKKKTPQNAPRSPERRRQESPLPFEDEPTTSTEPLPPVELPVEEPTPVQTTTADSDDEPLPVRPQATNKAPAVVTDTMTNALSHQAQVPYRPSALDVQKKKMEQEEKAKKASMNAVKKYGADAVLAYHPALFSQNSGPGPSSSPLPPPQAYIEPEPPSGFGNSQRFVDYIKRFFV</sequence>
<feature type="region of interest" description="Disordered" evidence="1">
    <location>
        <begin position="1"/>
        <end position="54"/>
    </location>
</feature>
<dbReference type="eggNOG" id="ENOG502SFBE">
    <property type="taxonomic scope" value="Eukaryota"/>
</dbReference>
<feature type="compositionally biased region" description="Basic residues" evidence="1">
    <location>
        <begin position="565"/>
        <end position="574"/>
    </location>
</feature>
<feature type="region of interest" description="Disordered" evidence="1">
    <location>
        <begin position="371"/>
        <end position="674"/>
    </location>
</feature>
<gene>
    <name evidence="2" type="ORF">CAEBREN_32703</name>
</gene>
<keyword evidence="3" id="KW-1185">Reference proteome</keyword>
<feature type="compositionally biased region" description="Polar residues" evidence="1">
    <location>
        <begin position="510"/>
        <end position="520"/>
    </location>
</feature>
<feature type="compositionally biased region" description="Low complexity" evidence="1">
    <location>
        <begin position="478"/>
        <end position="489"/>
    </location>
</feature>
<reference evidence="3" key="1">
    <citation type="submission" date="2011-07" db="EMBL/GenBank/DDBJ databases">
        <authorList>
            <consortium name="Caenorhabditis brenneri Sequencing and Analysis Consortium"/>
            <person name="Wilson R.K."/>
        </authorList>
    </citation>
    <scope>NUCLEOTIDE SEQUENCE [LARGE SCALE GENOMIC DNA]</scope>
    <source>
        <strain evidence="3">PB2801</strain>
    </source>
</reference>
<name>G0MFN5_CAEBE</name>
<feature type="region of interest" description="Disordered" evidence="1">
    <location>
        <begin position="735"/>
        <end position="763"/>
    </location>
</feature>
<feature type="compositionally biased region" description="Basic and acidic residues" evidence="1">
    <location>
        <begin position="522"/>
        <end position="538"/>
    </location>
</feature>
<dbReference type="AlphaFoldDB" id="G0MFN5"/>
<evidence type="ECO:0000313" key="2">
    <source>
        <dbReference type="EMBL" id="EGT54437.1"/>
    </source>
</evidence>
<dbReference type="HOGENOM" id="CLU_359520_0_0_1"/>